<feature type="compositionally biased region" description="Basic and acidic residues" evidence="2">
    <location>
        <begin position="1"/>
        <end position="12"/>
    </location>
</feature>
<evidence type="ECO:0000313" key="4">
    <source>
        <dbReference type="Proteomes" id="UP001266305"/>
    </source>
</evidence>
<feature type="compositionally biased region" description="Polar residues" evidence="2">
    <location>
        <begin position="31"/>
        <end position="50"/>
    </location>
</feature>
<comment type="similarity">
    <text evidence="1">Belongs to the SPATA31 family.</text>
</comment>
<name>A0ABQ9TTH6_SAGOE</name>
<feature type="compositionally biased region" description="Basic and acidic residues" evidence="2">
    <location>
        <begin position="52"/>
        <end position="64"/>
    </location>
</feature>
<feature type="region of interest" description="Disordered" evidence="2">
    <location>
        <begin position="1"/>
        <end position="96"/>
    </location>
</feature>
<feature type="region of interest" description="Disordered" evidence="2">
    <location>
        <begin position="202"/>
        <end position="259"/>
    </location>
</feature>
<organism evidence="3 4">
    <name type="scientific">Saguinus oedipus</name>
    <name type="common">Cotton-top tamarin</name>
    <name type="synonym">Oedipomidas oedipus</name>
    <dbReference type="NCBI Taxonomy" id="9490"/>
    <lineage>
        <taxon>Eukaryota</taxon>
        <taxon>Metazoa</taxon>
        <taxon>Chordata</taxon>
        <taxon>Craniata</taxon>
        <taxon>Vertebrata</taxon>
        <taxon>Euteleostomi</taxon>
        <taxon>Mammalia</taxon>
        <taxon>Eutheria</taxon>
        <taxon>Euarchontoglires</taxon>
        <taxon>Primates</taxon>
        <taxon>Haplorrhini</taxon>
        <taxon>Platyrrhini</taxon>
        <taxon>Cebidae</taxon>
        <taxon>Callitrichinae</taxon>
        <taxon>Saguinus</taxon>
    </lineage>
</organism>
<keyword evidence="4" id="KW-1185">Reference proteome</keyword>
<evidence type="ECO:0000256" key="1">
    <source>
        <dbReference type="ARBA" id="ARBA00035009"/>
    </source>
</evidence>
<reference evidence="3 4" key="1">
    <citation type="submission" date="2023-05" db="EMBL/GenBank/DDBJ databases">
        <title>B98-5 Cell Line De Novo Hybrid Assembly: An Optical Mapping Approach.</title>
        <authorList>
            <person name="Kananen K."/>
            <person name="Auerbach J.A."/>
            <person name="Kautto E."/>
            <person name="Blachly J.S."/>
        </authorList>
    </citation>
    <scope>NUCLEOTIDE SEQUENCE [LARGE SCALE GENOMIC DNA]</scope>
    <source>
        <strain evidence="3">B95-8</strain>
        <tissue evidence="3">Cell line</tissue>
    </source>
</reference>
<dbReference type="Proteomes" id="UP001266305">
    <property type="component" value="Unassembled WGS sequence"/>
</dbReference>
<feature type="compositionally biased region" description="Polar residues" evidence="2">
    <location>
        <begin position="225"/>
        <end position="253"/>
    </location>
</feature>
<sequence length="259" mass="29571">MQASQELRDLTAARKRNLGYKEPKNPKCQGSCKSQSRMFTPTHNSENPTKPNLEKREERLEELRTPQLTPVRKTEKTRQDEGLRLLPSKKQPPSISDFGENIKQFFQQVFSVKKSKPAPVTAKSQKTVKNRSHVYSSCAEAEGLMAAAGHMLEKKMTLCREHHTSKINQPKQEFQAPLCGLPCNRRHLFHPEHSRMLGYAASSPQATLKSQSYPNREKHIRDQQSLKSVWRNNEQQGQDSPNSCSPRRLSPQSAPFRAD</sequence>
<feature type="compositionally biased region" description="Basic and acidic residues" evidence="2">
    <location>
        <begin position="215"/>
        <end position="224"/>
    </location>
</feature>
<dbReference type="PANTHER" id="PTHR21859:SF55">
    <property type="entry name" value="SPERMATOGENESIS-ASSOCIATED PROTEIN 31A1-RELATED"/>
    <property type="match status" value="1"/>
</dbReference>
<comment type="caution">
    <text evidence="3">The sequence shown here is derived from an EMBL/GenBank/DDBJ whole genome shotgun (WGS) entry which is preliminary data.</text>
</comment>
<evidence type="ECO:0000256" key="2">
    <source>
        <dbReference type="SAM" id="MobiDB-lite"/>
    </source>
</evidence>
<accession>A0ABQ9TTH6</accession>
<evidence type="ECO:0000313" key="3">
    <source>
        <dbReference type="EMBL" id="KAK2087820.1"/>
    </source>
</evidence>
<dbReference type="PANTHER" id="PTHR21859">
    <property type="entry name" value="ACROSOME-SPECIFIC PROTEIN"/>
    <property type="match status" value="1"/>
</dbReference>
<protein>
    <submittedName>
        <fullName evidence="3">Uncharacterized protein</fullName>
    </submittedName>
</protein>
<feature type="compositionally biased region" description="Polar residues" evidence="2">
    <location>
        <begin position="202"/>
        <end position="214"/>
    </location>
</feature>
<gene>
    <name evidence="3" type="ORF">P7K49_033727</name>
</gene>
<proteinExistence type="inferred from homology"/>
<feature type="compositionally biased region" description="Basic and acidic residues" evidence="2">
    <location>
        <begin position="72"/>
        <end position="83"/>
    </location>
</feature>
<dbReference type="EMBL" id="JASSZA010000019">
    <property type="protein sequence ID" value="KAK2087820.1"/>
    <property type="molecule type" value="Genomic_DNA"/>
</dbReference>